<sequence>MKRLDPDILDYYNEAVVNMMVEKYGYSYMEALQKFVQSKTHEMLENEACGMTDFGAGAILEIWEAEQITGDPRKSVYIRGE</sequence>
<organism evidence="1 2">
    <name type="scientific">Selenomonas ruminantium</name>
    <dbReference type="NCBI Taxonomy" id="971"/>
    <lineage>
        <taxon>Bacteria</taxon>
        <taxon>Bacillati</taxon>
        <taxon>Bacillota</taxon>
        <taxon>Negativicutes</taxon>
        <taxon>Selenomonadales</taxon>
        <taxon>Selenomonadaceae</taxon>
        <taxon>Selenomonas</taxon>
    </lineage>
</organism>
<dbReference type="RefSeq" id="WP_074813469.1">
    <property type="nucleotide sequence ID" value="NZ_FOJX01000002.1"/>
</dbReference>
<name>A0A1I0W648_SELRU</name>
<reference evidence="1 2" key="1">
    <citation type="submission" date="2016-10" db="EMBL/GenBank/DDBJ databases">
        <authorList>
            <person name="de Groot N.N."/>
        </authorList>
    </citation>
    <scope>NUCLEOTIDE SEQUENCE [LARGE SCALE GENOMIC DNA]</scope>
    <source>
        <strain evidence="1 2">L14</strain>
    </source>
</reference>
<evidence type="ECO:0000313" key="2">
    <source>
        <dbReference type="Proteomes" id="UP000183843"/>
    </source>
</evidence>
<protein>
    <submittedName>
        <fullName evidence="1">Uncharacterized protein</fullName>
    </submittedName>
</protein>
<evidence type="ECO:0000313" key="1">
    <source>
        <dbReference type="EMBL" id="SFA84142.1"/>
    </source>
</evidence>
<proteinExistence type="predicted"/>
<accession>A0A1I0W648</accession>
<gene>
    <name evidence="1" type="ORF">SAMN05216587_102213</name>
</gene>
<dbReference type="EMBL" id="FOJX01000002">
    <property type="protein sequence ID" value="SFA84142.1"/>
    <property type="molecule type" value="Genomic_DNA"/>
</dbReference>
<dbReference type="AlphaFoldDB" id="A0A1I0W648"/>
<dbReference type="Proteomes" id="UP000183843">
    <property type="component" value="Unassembled WGS sequence"/>
</dbReference>